<organism evidence="2 3">
    <name type="scientific">Nocardioides anomalus</name>
    <dbReference type="NCBI Taxonomy" id="2712223"/>
    <lineage>
        <taxon>Bacteria</taxon>
        <taxon>Bacillati</taxon>
        <taxon>Actinomycetota</taxon>
        <taxon>Actinomycetes</taxon>
        <taxon>Propionibacteriales</taxon>
        <taxon>Nocardioidaceae</taxon>
        <taxon>Nocardioides</taxon>
    </lineage>
</organism>
<evidence type="ECO:0000256" key="1">
    <source>
        <dbReference type="SAM" id="SignalP"/>
    </source>
</evidence>
<reference evidence="2 3" key="1">
    <citation type="submission" date="2020-02" db="EMBL/GenBank/DDBJ databases">
        <title>Full genome sequence of Nocardioides sp. R-3366.</title>
        <authorList>
            <person name="Im W.-T."/>
        </authorList>
    </citation>
    <scope>NUCLEOTIDE SEQUENCE [LARGE SCALE GENOMIC DNA]</scope>
    <source>
        <strain evidence="2 3">R-3366</strain>
    </source>
</reference>
<sequence>MSPRTVLAATAAAALVALTAPPAHALPPTSRSIEDPVDKTAAYDIVGVSLRSAPTSKRPAVVKVTHDRRVAAGDAVDVWFDLDGDKVPDVHLSGSAFSEYVVRRAKSFTADGKDLSELDCVRLSMAGTTSKIRVFPACLGDPVGFAVAVKSSVGGEPAATVDWAPGTERFTKKVLAAPLS</sequence>
<name>A0A6G6W8W6_9ACTN</name>
<dbReference type="RefSeq" id="WP_165227987.1">
    <property type="nucleotide sequence ID" value="NZ_CP049257.1"/>
</dbReference>
<dbReference type="Proteomes" id="UP000502996">
    <property type="component" value="Chromosome"/>
</dbReference>
<gene>
    <name evidence="2" type="ORF">G5V58_01065</name>
</gene>
<dbReference type="AlphaFoldDB" id="A0A6G6W8W6"/>
<protein>
    <submittedName>
        <fullName evidence="2">Uncharacterized protein</fullName>
    </submittedName>
</protein>
<proteinExistence type="predicted"/>
<feature type="signal peptide" evidence="1">
    <location>
        <begin position="1"/>
        <end position="25"/>
    </location>
</feature>
<keyword evidence="3" id="KW-1185">Reference proteome</keyword>
<keyword evidence="1" id="KW-0732">Signal</keyword>
<feature type="chain" id="PRO_5026199163" evidence="1">
    <location>
        <begin position="26"/>
        <end position="180"/>
    </location>
</feature>
<dbReference type="EMBL" id="CP049257">
    <property type="protein sequence ID" value="QIG41545.1"/>
    <property type="molecule type" value="Genomic_DNA"/>
</dbReference>
<accession>A0A6G6W8W6</accession>
<dbReference type="KEGG" id="nano:G5V58_01065"/>
<evidence type="ECO:0000313" key="3">
    <source>
        <dbReference type="Proteomes" id="UP000502996"/>
    </source>
</evidence>
<evidence type="ECO:0000313" key="2">
    <source>
        <dbReference type="EMBL" id="QIG41545.1"/>
    </source>
</evidence>